<feature type="signal peptide" evidence="7">
    <location>
        <begin position="1"/>
        <end position="25"/>
    </location>
</feature>
<dbReference type="GO" id="GO:0004519">
    <property type="term" value="F:endonuclease activity"/>
    <property type="evidence" value="ECO:0007669"/>
    <property type="project" value="UniProtKB-KW"/>
</dbReference>
<dbReference type="Gene3D" id="1.10.575.10">
    <property type="entry name" value="P1 Nuclease"/>
    <property type="match status" value="1"/>
</dbReference>
<evidence type="ECO:0000256" key="7">
    <source>
        <dbReference type="SAM" id="SignalP"/>
    </source>
</evidence>
<evidence type="ECO:0000256" key="5">
    <source>
        <dbReference type="ARBA" id="ARBA00023157"/>
    </source>
</evidence>
<keyword evidence="2" id="KW-0479">Metal-binding</keyword>
<dbReference type="SUPFAM" id="SSF48537">
    <property type="entry name" value="Phospholipase C/P1 nuclease"/>
    <property type="match status" value="1"/>
</dbReference>
<evidence type="ECO:0000256" key="4">
    <source>
        <dbReference type="ARBA" id="ARBA00022801"/>
    </source>
</evidence>
<comment type="caution">
    <text evidence="8">The sequence shown here is derived from an EMBL/GenBank/DDBJ whole genome shotgun (WGS) entry which is preliminary data.</text>
</comment>
<keyword evidence="7" id="KW-0732">Signal</keyword>
<evidence type="ECO:0000256" key="3">
    <source>
        <dbReference type="ARBA" id="ARBA00022759"/>
    </source>
</evidence>
<keyword evidence="9" id="KW-1185">Reference proteome</keyword>
<dbReference type="RefSeq" id="WP_268150629.1">
    <property type="nucleotide sequence ID" value="NZ_JAPPUW010000009.1"/>
</dbReference>
<protein>
    <submittedName>
        <fullName evidence="8">S1/P1 Nuclease</fullName>
    </submittedName>
</protein>
<keyword evidence="1" id="KW-0540">Nuclease</keyword>
<dbReference type="EMBL" id="SGUG01000001">
    <property type="protein sequence ID" value="MDG0860915.1"/>
    <property type="molecule type" value="Genomic_DNA"/>
</dbReference>
<evidence type="ECO:0000313" key="9">
    <source>
        <dbReference type="Proteomes" id="UP001152766"/>
    </source>
</evidence>
<reference evidence="8" key="1">
    <citation type="submission" date="2019-02" db="EMBL/GenBank/DDBJ databases">
        <title>Draft genome of the type strain Pelomonas aquatica CCUG 52575T.</title>
        <authorList>
            <person name="Gomila M."/>
            <person name="Lalucat J."/>
        </authorList>
    </citation>
    <scope>NUCLEOTIDE SEQUENCE</scope>
    <source>
        <strain evidence="8">CCUG 52575</strain>
    </source>
</reference>
<dbReference type="InterPro" id="IPR003154">
    <property type="entry name" value="S1/P1nuclease"/>
</dbReference>
<dbReference type="PANTHER" id="PTHR33146:SF26">
    <property type="entry name" value="ENDONUCLEASE 4"/>
    <property type="match status" value="1"/>
</dbReference>
<accession>A0A9X4LCC6</accession>
<sequence>MDLRPHLASSLLTATALAAPAPSFAWGDEGHEIVGTLAYQRLTPKAKKAVDALLAQDKDALTQPDFVSRATWADKYRDSDRNTTQVRYRATHQWHFVDIEIDGGTLDQACFGRPPLPAGTPASQGPADACVVDKLEQFRQELADPATPTAEKTLALKFIMHFVGDVHQPLHASDHHDKGGNAVAVEVAPSTRQGNLHAYWDTQLVQKLGTSVPTAAAAVAKLITAQNVALWSAGSIEDWAGESNAKAKAIAYNFSGEKTFVDDHGGVGEVLDAQYAARALPVAKEALAKAGVRLANLLNEAFK</sequence>
<keyword evidence="3" id="KW-0255">Endonuclease</keyword>
<evidence type="ECO:0000313" key="8">
    <source>
        <dbReference type="EMBL" id="MDG0860915.1"/>
    </source>
</evidence>
<dbReference type="AlphaFoldDB" id="A0A9X4LCC6"/>
<dbReference type="GO" id="GO:0016788">
    <property type="term" value="F:hydrolase activity, acting on ester bonds"/>
    <property type="evidence" value="ECO:0007669"/>
    <property type="project" value="InterPro"/>
</dbReference>
<organism evidence="8 9">
    <name type="scientific">Pelomonas aquatica</name>
    <dbReference type="NCBI Taxonomy" id="431058"/>
    <lineage>
        <taxon>Bacteria</taxon>
        <taxon>Pseudomonadati</taxon>
        <taxon>Pseudomonadota</taxon>
        <taxon>Betaproteobacteria</taxon>
        <taxon>Burkholderiales</taxon>
        <taxon>Sphaerotilaceae</taxon>
        <taxon>Roseateles</taxon>
    </lineage>
</organism>
<dbReference type="PANTHER" id="PTHR33146">
    <property type="entry name" value="ENDONUCLEASE 4"/>
    <property type="match status" value="1"/>
</dbReference>
<evidence type="ECO:0000256" key="2">
    <source>
        <dbReference type="ARBA" id="ARBA00022723"/>
    </source>
</evidence>
<dbReference type="GO" id="GO:0006308">
    <property type="term" value="P:DNA catabolic process"/>
    <property type="evidence" value="ECO:0007669"/>
    <property type="project" value="InterPro"/>
</dbReference>
<gene>
    <name evidence="8" type="ORF">EXJ73_00305</name>
</gene>
<dbReference type="Pfam" id="PF02265">
    <property type="entry name" value="S1-P1_nuclease"/>
    <property type="match status" value="1"/>
</dbReference>
<keyword evidence="4" id="KW-0378">Hydrolase</keyword>
<evidence type="ECO:0000256" key="1">
    <source>
        <dbReference type="ARBA" id="ARBA00022722"/>
    </source>
</evidence>
<dbReference type="Proteomes" id="UP001152766">
    <property type="component" value="Unassembled WGS sequence"/>
</dbReference>
<dbReference type="InterPro" id="IPR008947">
    <property type="entry name" value="PLipase_C/P1_nuclease_dom_sf"/>
</dbReference>
<evidence type="ECO:0000256" key="6">
    <source>
        <dbReference type="ARBA" id="ARBA00023180"/>
    </source>
</evidence>
<dbReference type="GO" id="GO:0046872">
    <property type="term" value="F:metal ion binding"/>
    <property type="evidence" value="ECO:0007669"/>
    <property type="project" value="UniProtKB-KW"/>
</dbReference>
<keyword evidence="6" id="KW-0325">Glycoprotein</keyword>
<name>A0A9X4LCC6_9BURK</name>
<dbReference type="CDD" id="cd11010">
    <property type="entry name" value="S1-P1_nuclease"/>
    <property type="match status" value="1"/>
</dbReference>
<feature type="chain" id="PRO_5040903942" evidence="7">
    <location>
        <begin position="26"/>
        <end position="303"/>
    </location>
</feature>
<proteinExistence type="predicted"/>
<dbReference type="GO" id="GO:0003676">
    <property type="term" value="F:nucleic acid binding"/>
    <property type="evidence" value="ECO:0007669"/>
    <property type="project" value="InterPro"/>
</dbReference>
<keyword evidence="5" id="KW-1015">Disulfide bond</keyword>